<dbReference type="RefSeq" id="WP_229114605.1">
    <property type="nucleotide sequence ID" value="NZ_CP064787.1"/>
</dbReference>
<dbReference type="EMBL" id="CP064787">
    <property type="protein sequence ID" value="QSG05016.1"/>
    <property type="molecule type" value="Genomic_DNA"/>
</dbReference>
<keyword evidence="5 6" id="KW-0687">Ribonucleoprotein</keyword>
<comment type="subunit">
    <text evidence="6">Part of the 50S ribosomal subunit. Contacts protein L29.</text>
</comment>
<dbReference type="InterPro" id="IPR012677">
    <property type="entry name" value="Nucleotide-bd_a/b_plait_sf"/>
</dbReference>
<protein>
    <recommendedName>
        <fullName evidence="6">Large ribosomal subunit protein uL23</fullName>
    </recommendedName>
</protein>
<dbReference type="GO" id="GO:0006412">
    <property type="term" value="P:translation"/>
    <property type="evidence" value="ECO:0007669"/>
    <property type="project" value="UniProtKB-UniRule"/>
</dbReference>
<dbReference type="GO" id="GO:0003735">
    <property type="term" value="F:structural constituent of ribosome"/>
    <property type="evidence" value="ECO:0007669"/>
    <property type="project" value="UniProtKB-UniRule"/>
</dbReference>
<evidence type="ECO:0000256" key="3">
    <source>
        <dbReference type="ARBA" id="ARBA00022884"/>
    </source>
</evidence>
<dbReference type="InterPro" id="IPR012678">
    <property type="entry name" value="Ribosomal_uL23/eL15/eS24_sf"/>
</dbReference>
<evidence type="ECO:0000256" key="4">
    <source>
        <dbReference type="ARBA" id="ARBA00022980"/>
    </source>
</evidence>
<dbReference type="Gene3D" id="3.30.70.330">
    <property type="match status" value="1"/>
</dbReference>
<evidence type="ECO:0000313" key="8">
    <source>
        <dbReference type="Proteomes" id="UP000663525"/>
    </source>
</evidence>
<sequence>MSVRDVIKHPHVTEKAMDKMDFQNKLLFIADIDATKGEIVEAIETQFDVTVENVTTMVTMDGDKKAEVTLSEDDDAQEVASRIGVF</sequence>
<evidence type="ECO:0000313" key="7">
    <source>
        <dbReference type="EMBL" id="QSG05016.1"/>
    </source>
</evidence>
<dbReference type="AlphaFoldDB" id="A0A897N3X4"/>
<dbReference type="GO" id="GO:0005840">
    <property type="term" value="C:ribosome"/>
    <property type="evidence" value="ECO:0007669"/>
    <property type="project" value="UniProtKB-UniRule"/>
</dbReference>
<keyword evidence="3 6" id="KW-0694">RNA-binding</keyword>
<dbReference type="NCBIfam" id="NF011118">
    <property type="entry name" value="PRK14548.1"/>
    <property type="match status" value="1"/>
</dbReference>
<accession>A0A897N3X4</accession>
<comment type="similarity">
    <text evidence="1 6">Belongs to the universal ribosomal protein uL23 family.</text>
</comment>
<gene>
    <name evidence="7" type="primary">rplW</name>
    <name evidence="6" type="synonym">rpl23</name>
    <name evidence="7" type="ORF">HSR121_0662</name>
</gene>
<keyword evidence="2 6" id="KW-0699">rRNA-binding</keyword>
<dbReference type="PANTHER" id="PTHR11620">
    <property type="entry name" value="60S RIBOSOMAL PROTEIN L23A"/>
    <property type="match status" value="1"/>
</dbReference>
<dbReference type="NCBIfam" id="TIGR03636">
    <property type="entry name" value="uL23_arch"/>
    <property type="match status" value="1"/>
</dbReference>
<dbReference type="SUPFAM" id="SSF54189">
    <property type="entry name" value="Ribosomal proteins S24e, L23 and L15e"/>
    <property type="match status" value="1"/>
</dbReference>
<dbReference type="HAMAP" id="MF_01369_A">
    <property type="entry name" value="Ribosomal_uL23_A"/>
    <property type="match status" value="1"/>
</dbReference>
<proteinExistence type="inferred from homology"/>
<evidence type="ECO:0000256" key="2">
    <source>
        <dbReference type="ARBA" id="ARBA00022730"/>
    </source>
</evidence>
<dbReference type="InterPro" id="IPR013025">
    <property type="entry name" value="Ribosomal_uL23-like"/>
</dbReference>
<comment type="function">
    <text evidence="6">Binds to 23S rRNA. One of the proteins that surrounds the polypeptide exit tunnel on the outside of the ribosome.</text>
</comment>
<dbReference type="GO" id="GO:1990904">
    <property type="term" value="C:ribonucleoprotein complex"/>
    <property type="evidence" value="ECO:0007669"/>
    <property type="project" value="UniProtKB-KW"/>
</dbReference>
<dbReference type="GO" id="GO:0019843">
    <property type="term" value="F:rRNA binding"/>
    <property type="evidence" value="ECO:0007669"/>
    <property type="project" value="UniProtKB-UniRule"/>
</dbReference>
<dbReference type="FunFam" id="3.30.70.330:FF:000532">
    <property type="entry name" value="50S ribosomal protein L23"/>
    <property type="match status" value="1"/>
</dbReference>
<dbReference type="GeneID" id="68854305"/>
<name>A0A897N3X4_9EURY</name>
<evidence type="ECO:0000256" key="6">
    <source>
        <dbReference type="HAMAP-Rule" id="MF_01369"/>
    </source>
</evidence>
<reference evidence="7" key="1">
    <citation type="submission" date="2020-11" db="EMBL/GenBank/DDBJ databases">
        <title>Carbohydrate-dependent, anaerobic sulfur respiration: A novel catabolism in halophilic archaea.</title>
        <authorList>
            <person name="Sorokin D.Y."/>
            <person name="Messina E."/>
            <person name="Smedile F."/>
            <person name="La Cono V."/>
            <person name="Hallsworth J.E."/>
            <person name="Yakimov M.M."/>
        </authorList>
    </citation>
    <scope>NUCLEOTIDE SEQUENCE</scope>
    <source>
        <strain evidence="7">HSR12-1</strain>
    </source>
</reference>
<keyword evidence="4 6" id="KW-0689">Ribosomal protein</keyword>
<organism evidence="7 8">
    <name type="scientific">Halapricum desulfuricans</name>
    <dbReference type="NCBI Taxonomy" id="2841257"/>
    <lineage>
        <taxon>Archaea</taxon>
        <taxon>Methanobacteriati</taxon>
        <taxon>Methanobacteriota</taxon>
        <taxon>Stenosarchaea group</taxon>
        <taxon>Halobacteria</taxon>
        <taxon>Halobacteriales</taxon>
        <taxon>Haloarculaceae</taxon>
        <taxon>Halapricum</taxon>
    </lineage>
</organism>
<evidence type="ECO:0000256" key="1">
    <source>
        <dbReference type="ARBA" id="ARBA00006700"/>
    </source>
</evidence>
<dbReference type="Proteomes" id="UP000663525">
    <property type="component" value="Chromosome"/>
</dbReference>
<dbReference type="InterPro" id="IPR019985">
    <property type="entry name" value="Ribosomal_uL23"/>
</dbReference>
<evidence type="ECO:0000256" key="5">
    <source>
        <dbReference type="ARBA" id="ARBA00023274"/>
    </source>
</evidence>
<dbReference type="Pfam" id="PF00276">
    <property type="entry name" value="Ribosomal_L23"/>
    <property type="match status" value="1"/>
</dbReference>